<protein>
    <submittedName>
        <fullName evidence="11">Aminopeptidase</fullName>
    </submittedName>
</protein>
<evidence type="ECO:0000256" key="2">
    <source>
        <dbReference type="ARBA" id="ARBA00022438"/>
    </source>
</evidence>
<dbReference type="InterPro" id="IPR041756">
    <property type="entry name" value="M28_SGAP-like"/>
</dbReference>
<feature type="chain" id="PRO_5020511891" evidence="8">
    <location>
        <begin position="27"/>
        <end position="524"/>
    </location>
</feature>
<keyword evidence="4" id="KW-0479">Metal-binding</keyword>
<evidence type="ECO:0000256" key="5">
    <source>
        <dbReference type="ARBA" id="ARBA00022729"/>
    </source>
</evidence>
<dbReference type="EMBL" id="NDXW01000001">
    <property type="protein sequence ID" value="RDH44822.1"/>
    <property type="molecule type" value="Genomic_DNA"/>
</dbReference>
<keyword evidence="7" id="KW-0862">Zinc</keyword>
<feature type="signal peptide" evidence="8">
    <location>
        <begin position="1"/>
        <end position="26"/>
    </location>
</feature>
<dbReference type="Pfam" id="PF04389">
    <property type="entry name" value="Peptidase_M28"/>
    <property type="match status" value="1"/>
</dbReference>
<dbReference type="Pfam" id="PF02225">
    <property type="entry name" value="PA"/>
    <property type="match status" value="1"/>
</dbReference>
<keyword evidence="2 11" id="KW-0031">Aminopeptidase</keyword>
<dbReference type="SUPFAM" id="SSF52025">
    <property type="entry name" value="PA domain"/>
    <property type="match status" value="1"/>
</dbReference>
<accession>A0A4P9VRP6</accession>
<evidence type="ECO:0000256" key="8">
    <source>
        <dbReference type="SAM" id="SignalP"/>
    </source>
</evidence>
<dbReference type="GO" id="GO:0004177">
    <property type="term" value="F:aminopeptidase activity"/>
    <property type="evidence" value="ECO:0007669"/>
    <property type="project" value="UniProtKB-KW"/>
</dbReference>
<comment type="similarity">
    <text evidence="1">Belongs to the peptidase M28 family. M28A subfamily.</text>
</comment>
<keyword evidence="12" id="KW-1185">Reference proteome</keyword>
<keyword evidence="6" id="KW-0378">Hydrolase</keyword>
<dbReference type="InterPro" id="IPR045175">
    <property type="entry name" value="M28_fam"/>
</dbReference>
<organism evidence="11 12">
    <name type="scientific">Zooshikella ganghwensis</name>
    <dbReference type="NCBI Taxonomy" id="202772"/>
    <lineage>
        <taxon>Bacteria</taxon>
        <taxon>Pseudomonadati</taxon>
        <taxon>Pseudomonadota</taxon>
        <taxon>Gammaproteobacteria</taxon>
        <taxon>Oceanospirillales</taxon>
        <taxon>Zooshikellaceae</taxon>
        <taxon>Zooshikella</taxon>
    </lineage>
</organism>
<reference evidence="11 12" key="1">
    <citation type="submission" date="2017-04" db="EMBL/GenBank/DDBJ databases">
        <title>Draft genome sequence of Zooshikella ganghwensis VG4 isolated from Red Sea sediments.</title>
        <authorList>
            <person name="Rehman Z."/>
            <person name="Alam I."/>
            <person name="Kamau A."/>
            <person name="Bajic V."/>
            <person name="Leiknes T."/>
        </authorList>
    </citation>
    <scope>NUCLEOTIDE SEQUENCE [LARGE SCALE GENOMIC DNA]</scope>
    <source>
        <strain evidence="11 12">VG4</strain>
    </source>
</reference>
<feature type="domain" description="PA" evidence="9">
    <location>
        <begin position="143"/>
        <end position="242"/>
    </location>
</feature>
<comment type="caution">
    <text evidence="11">The sequence shown here is derived from an EMBL/GenBank/DDBJ whole genome shotgun (WGS) entry which is preliminary data.</text>
</comment>
<evidence type="ECO:0000256" key="3">
    <source>
        <dbReference type="ARBA" id="ARBA00022670"/>
    </source>
</evidence>
<sequence length="524" mass="56765">MEDIMRKKLLPAMIAILGGTSGLATADTSTTAAMCDQTINRMPWQLMECVNAYGVKQHLQMFQTIADANGGTRASGTSGYDQSIDYVVNLMSSAGYDVKVQPFAFTSFEKLGASTMVQTAPDSKDYKEDTDFKVMTHSEPGNVTAPVAPVDIHLGPNNNSTSGCEKEDFDNFPAGSIALIQRGACAFGLKAENAAAAGAVGVIIFNQGNTEDRKGLMSGTLGSSYSGGIPVMFATYDVGESLVHARSPQLQMLANVKRIATETYNVIAESKGGNPNNVVMVGSHLDSVDEGPGINDNGSGSAGILEIALKMQYLMPKNKLRFAWWGAEESGLVGSTHYVQNLTEEEKDKIALYLNFDMIGSPNYFNGIYDGDGSSFGLEGPPGSDVIEHTFERFFNLFGQPYRGTEISFRSDYAEFFNEGIAFGGLFTGAEGIKTEEEARRFGGEAGKAYDHCYHQACDDITNINDRALDINVDAAAFTTLIFAYSTKSLENTTIQPPLRANNMRRTVPAKKIEPERWGNDWIK</sequence>
<evidence type="ECO:0000256" key="7">
    <source>
        <dbReference type="ARBA" id="ARBA00022833"/>
    </source>
</evidence>
<proteinExistence type="inferred from homology"/>
<dbReference type="Gene3D" id="3.40.630.10">
    <property type="entry name" value="Zn peptidases"/>
    <property type="match status" value="1"/>
</dbReference>
<evidence type="ECO:0000313" key="12">
    <source>
        <dbReference type="Proteomes" id="UP000257039"/>
    </source>
</evidence>
<dbReference type="InterPro" id="IPR007484">
    <property type="entry name" value="Peptidase_M28"/>
</dbReference>
<dbReference type="PANTHER" id="PTHR12147">
    <property type="entry name" value="METALLOPEPTIDASE M28 FAMILY MEMBER"/>
    <property type="match status" value="1"/>
</dbReference>
<keyword evidence="5 8" id="KW-0732">Signal</keyword>
<gene>
    <name evidence="11" type="ORF">B9G39_16055</name>
</gene>
<name>A0A4P9VRP6_9GAMM</name>
<evidence type="ECO:0000259" key="9">
    <source>
        <dbReference type="Pfam" id="PF02225"/>
    </source>
</evidence>
<dbReference type="AlphaFoldDB" id="A0A4P9VRP6"/>
<dbReference type="CDD" id="cd03876">
    <property type="entry name" value="M28_SGAP_like"/>
    <property type="match status" value="1"/>
</dbReference>
<evidence type="ECO:0000256" key="6">
    <source>
        <dbReference type="ARBA" id="ARBA00022801"/>
    </source>
</evidence>
<dbReference type="PANTHER" id="PTHR12147:SF26">
    <property type="entry name" value="PEPTIDASE M28 DOMAIN-CONTAINING PROTEIN"/>
    <property type="match status" value="1"/>
</dbReference>
<evidence type="ECO:0000256" key="1">
    <source>
        <dbReference type="ARBA" id="ARBA00005957"/>
    </source>
</evidence>
<feature type="domain" description="Peptidase M28" evidence="10">
    <location>
        <begin position="265"/>
        <end position="476"/>
    </location>
</feature>
<keyword evidence="3" id="KW-0645">Protease</keyword>
<evidence type="ECO:0000256" key="4">
    <source>
        <dbReference type="ARBA" id="ARBA00022723"/>
    </source>
</evidence>
<dbReference type="Proteomes" id="UP000257039">
    <property type="component" value="Unassembled WGS sequence"/>
</dbReference>
<dbReference type="GO" id="GO:0046872">
    <property type="term" value="F:metal ion binding"/>
    <property type="evidence" value="ECO:0007669"/>
    <property type="project" value="UniProtKB-KW"/>
</dbReference>
<dbReference type="GO" id="GO:0006508">
    <property type="term" value="P:proteolysis"/>
    <property type="evidence" value="ECO:0007669"/>
    <property type="project" value="UniProtKB-KW"/>
</dbReference>
<dbReference type="GO" id="GO:0008235">
    <property type="term" value="F:metalloexopeptidase activity"/>
    <property type="evidence" value="ECO:0007669"/>
    <property type="project" value="InterPro"/>
</dbReference>
<dbReference type="Gene3D" id="3.50.30.30">
    <property type="match status" value="1"/>
</dbReference>
<dbReference type="InterPro" id="IPR003137">
    <property type="entry name" value="PA_domain"/>
</dbReference>
<dbReference type="InterPro" id="IPR046450">
    <property type="entry name" value="PA_dom_sf"/>
</dbReference>
<evidence type="ECO:0000313" key="11">
    <source>
        <dbReference type="EMBL" id="RDH44822.1"/>
    </source>
</evidence>
<dbReference type="SUPFAM" id="SSF53187">
    <property type="entry name" value="Zn-dependent exopeptidases"/>
    <property type="match status" value="1"/>
</dbReference>
<evidence type="ECO:0000259" key="10">
    <source>
        <dbReference type="Pfam" id="PF04389"/>
    </source>
</evidence>